<reference evidence="2" key="1">
    <citation type="submission" date="2023-07" db="EMBL/GenBank/DDBJ databases">
        <title>The genome sequence of Rhodocytophaga aerolata KACC 12507.</title>
        <authorList>
            <person name="Zhang X."/>
        </authorList>
    </citation>
    <scope>NUCLEOTIDE SEQUENCE</scope>
    <source>
        <strain evidence="2">KACC 12507</strain>
    </source>
</reference>
<name>A0ABT8RG34_9BACT</name>
<dbReference type="CDD" id="cd02042">
    <property type="entry name" value="ParAB_family"/>
    <property type="match status" value="1"/>
</dbReference>
<dbReference type="Proteomes" id="UP001168528">
    <property type="component" value="Unassembled WGS sequence"/>
</dbReference>
<dbReference type="EMBL" id="JAUKPO010000042">
    <property type="protein sequence ID" value="MDO1451066.1"/>
    <property type="molecule type" value="Genomic_DNA"/>
</dbReference>
<evidence type="ECO:0000313" key="2">
    <source>
        <dbReference type="EMBL" id="MDO1451066.1"/>
    </source>
</evidence>
<proteinExistence type="predicted"/>
<accession>A0ABT8RG34</accession>
<dbReference type="InterPro" id="IPR050678">
    <property type="entry name" value="DNA_Partitioning_ATPase"/>
</dbReference>
<dbReference type="SUPFAM" id="SSF52540">
    <property type="entry name" value="P-loop containing nucleoside triphosphate hydrolases"/>
    <property type="match status" value="1"/>
</dbReference>
<organism evidence="2 3">
    <name type="scientific">Rhodocytophaga aerolata</name>
    <dbReference type="NCBI Taxonomy" id="455078"/>
    <lineage>
        <taxon>Bacteria</taxon>
        <taxon>Pseudomonadati</taxon>
        <taxon>Bacteroidota</taxon>
        <taxon>Cytophagia</taxon>
        <taxon>Cytophagales</taxon>
        <taxon>Rhodocytophagaceae</taxon>
        <taxon>Rhodocytophaga</taxon>
    </lineage>
</organism>
<evidence type="ECO:0000259" key="1">
    <source>
        <dbReference type="Pfam" id="PF13614"/>
    </source>
</evidence>
<dbReference type="PIRSF" id="PIRSF009320">
    <property type="entry name" value="Nuc_binding_HP_1000"/>
    <property type="match status" value="1"/>
</dbReference>
<dbReference type="InterPro" id="IPR025669">
    <property type="entry name" value="AAA_dom"/>
</dbReference>
<gene>
    <name evidence="2" type="ORF">Q0590_32630</name>
</gene>
<dbReference type="PANTHER" id="PTHR13696">
    <property type="entry name" value="P-LOOP CONTAINING NUCLEOSIDE TRIPHOSPHATE HYDROLASE"/>
    <property type="match status" value="1"/>
</dbReference>
<feature type="domain" description="AAA" evidence="1">
    <location>
        <begin position="1"/>
        <end position="170"/>
    </location>
</feature>
<sequence length="258" mass="28384">MKVLAIVNNKGGVGKTTSAQNIGAALAKSGGRTLMIDLDAQASLTRSFGFSQEEVDTNVGSFILNEAKFEQVVLSNGLLDILPSSVALTAKEEAIKSAAVYPFNLKIALDKIKSRYDYVIIDCPPALSGLTRIALVACSEYFIPLQPEFLSYEGLRNFLQFANDIQQISNGILLGGVFATRYNPRIRKKLSHDLIASASEQLQDRFLQTYIRDNIALSEAQAKGINIFDYAPESNGAADYYNLTKEILERINNYGERK</sequence>
<dbReference type="RefSeq" id="WP_302041866.1">
    <property type="nucleotide sequence ID" value="NZ_JAUKPO010000042.1"/>
</dbReference>
<dbReference type="PANTHER" id="PTHR13696:SF99">
    <property type="entry name" value="COBYRINIC ACID AC-DIAMIDE SYNTHASE"/>
    <property type="match status" value="1"/>
</dbReference>
<dbReference type="Pfam" id="PF13614">
    <property type="entry name" value="AAA_31"/>
    <property type="match status" value="1"/>
</dbReference>
<comment type="caution">
    <text evidence="2">The sequence shown here is derived from an EMBL/GenBank/DDBJ whole genome shotgun (WGS) entry which is preliminary data.</text>
</comment>
<evidence type="ECO:0000313" key="3">
    <source>
        <dbReference type="Proteomes" id="UP001168528"/>
    </source>
</evidence>
<dbReference type="InterPro" id="IPR027417">
    <property type="entry name" value="P-loop_NTPase"/>
</dbReference>
<dbReference type="Gene3D" id="3.40.50.300">
    <property type="entry name" value="P-loop containing nucleotide triphosphate hydrolases"/>
    <property type="match status" value="1"/>
</dbReference>
<keyword evidence="3" id="KW-1185">Reference proteome</keyword>
<protein>
    <submittedName>
        <fullName evidence="2">ParA family protein</fullName>
    </submittedName>
</protein>